<dbReference type="PANTHER" id="PTHR46825:SF9">
    <property type="entry name" value="BETA-LACTAMASE-RELATED DOMAIN-CONTAINING PROTEIN"/>
    <property type="match status" value="1"/>
</dbReference>
<dbReference type="Proteomes" id="UP001239782">
    <property type="component" value="Chromosome"/>
</dbReference>
<proteinExistence type="predicted"/>
<dbReference type="InterPro" id="IPR050491">
    <property type="entry name" value="AmpC-like"/>
</dbReference>
<dbReference type="KEGG" id="plei:Q9312_05085"/>
<evidence type="ECO:0000259" key="2">
    <source>
        <dbReference type="Pfam" id="PF00144"/>
    </source>
</evidence>
<evidence type="ECO:0000313" key="4">
    <source>
        <dbReference type="Proteomes" id="UP001239782"/>
    </source>
</evidence>
<protein>
    <submittedName>
        <fullName evidence="3">Serine hydrolase domain-containing protein</fullName>
        <ecNumber evidence="3">3.1.1.103</ecNumber>
    </submittedName>
</protein>
<evidence type="ECO:0000256" key="1">
    <source>
        <dbReference type="SAM" id="SignalP"/>
    </source>
</evidence>
<feature type="domain" description="Beta-lactamase-related" evidence="2">
    <location>
        <begin position="33"/>
        <end position="352"/>
    </location>
</feature>
<dbReference type="PANTHER" id="PTHR46825">
    <property type="entry name" value="D-ALANYL-D-ALANINE-CARBOXYPEPTIDASE/ENDOPEPTIDASE AMPH"/>
    <property type="match status" value="1"/>
</dbReference>
<reference evidence="3 4" key="1">
    <citation type="submission" date="2023-08" db="EMBL/GenBank/DDBJ databases">
        <title>Pleionea litopenaei sp. nov., isolated from stomach of juvenile Litopenaeus vannamei.</title>
        <authorList>
            <person name="Rho A.M."/>
            <person name="Hwang C.Y."/>
        </authorList>
    </citation>
    <scope>NUCLEOTIDE SEQUENCE [LARGE SCALE GENOMIC DNA]</scope>
    <source>
        <strain evidence="3 4">HL-JVS1</strain>
    </source>
</reference>
<evidence type="ECO:0000313" key="3">
    <source>
        <dbReference type="EMBL" id="WMS88292.1"/>
    </source>
</evidence>
<sequence>MMMVRLLMLSLVIISSTSMANNTVEQKAVDAVFAKWDNQVSPGAAVGIFKDGKIVYARGYGMANLEYDLPNNENSVFRIGSTSKQFTAACIVMLSEQGKLSLDDRLGAFFSDLPDHMKSITVKQLLHHTSGVRDYLMLSYLKGLGDEDYYTDDDVIKWLSAQKALNFKPGDEHLYSNSGYWLLGQIVKQVAGMDMATYAEKALFKPLGMKNTHFHNNHKQVVKNRASGYAPSSEEGVYEISMTKLDMIGDGGIFTTINDIKIWDDAYYQSKVLPASFWKTMTEVGVLNSGEALDYAAGLLIGEYKGLKTVSHGGAFVGFRAELLRFPEHKFSVAVFANRSDANPTKMAYQVADIYLAQAFKPVKENDKKSTQANTEQKLTHQQIVGQYEVETGIVLDITDVDGQLHGFQMWNQKEYDLVAVSDNSNTYHIDGDDAIKFTFTEVKDNQSQLMTVSQAGGDSLWKRVKAVDVSTVDINDFVGNYYSEELYVNYQLSVSGGKIYLKVANNTPILVSVAAPDTLTLRSMLANFYRQDGQVKGFHLDAGRVKNIEFVKK</sequence>
<gene>
    <name evidence="3" type="ORF">Q9312_05085</name>
</gene>
<name>A0AA51RVC6_9GAMM</name>
<dbReference type="EC" id="3.1.1.103" evidence="3"/>
<dbReference type="SUPFAM" id="SSF56601">
    <property type="entry name" value="beta-lactamase/transpeptidase-like"/>
    <property type="match status" value="1"/>
</dbReference>
<dbReference type="EMBL" id="CP133548">
    <property type="protein sequence ID" value="WMS88292.1"/>
    <property type="molecule type" value="Genomic_DNA"/>
</dbReference>
<dbReference type="GO" id="GO:0016787">
    <property type="term" value="F:hydrolase activity"/>
    <property type="evidence" value="ECO:0007669"/>
    <property type="project" value="UniProtKB-KW"/>
</dbReference>
<organism evidence="3 4">
    <name type="scientific">Pleionea litopenaei</name>
    <dbReference type="NCBI Taxonomy" id="3070815"/>
    <lineage>
        <taxon>Bacteria</taxon>
        <taxon>Pseudomonadati</taxon>
        <taxon>Pseudomonadota</taxon>
        <taxon>Gammaproteobacteria</taxon>
        <taxon>Oceanospirillales</taxon>
        <taxon>Pleioneaceae</taxon>
        <taxon>Pleionea</taxon>
    </lineage>
</organism>
<accession>A0AA51RVC6</accession>
<feature type="chain" id="PRO_5041367428" evidence="1">
    <location>
        <begin position="21"/>
        <end position="554"/>
    </location>
</feature>
<feature type="signal peptide" evidence="1">
    <location>
        <begin position="1"/>
        <end position="20"/>
    </location>
</feature>
<keyword evidence="4" id="KW-1185">Reference proteome</keyword>
<dbReference type="InterPro" id="IPR012338">
    <property type="entry name" value="Beta-lactam/transpept-like"/>
</dbReference>
<dbReference type="Pfam" id="PF00144">
    <property type="entry name" value="Beta-lactamase"/>
    <property type="match status" value="1"/>
</dbReference>
<dbReference type="RefSeq" id="WP_309203498.1">
    <property type="nucleotide sequence ID" value="NZ_CP133548.1"/>
</dbReference>
<dbReference type="AlphaFoldDB" id="A0AA51RVC6"/>
<keyword evidence="3" id="KW-0378">Hydrolase</keyword>
<dbReference type="InterPro" id="IPR001466">
    <property type="entry name" value="Beta-lactam-related"/>
</dbReference>
<keyword evidence="1" id="KW-0732">Signal</keyword>
<dbReference type="Gene3D" id="3.40.710.10">
    <property type="entry name" value="DD-peptidase/beta-lactamase superfamily"/>
    <property type="match status" value="1"/>
</dbReference>